<dbReference type="OrthoDB" id="433924at2759"/>
<dbReference type="GeneID" id="20368394"/>
<evidence type="ECO:0000313" key="1">
    <source>
        <dbReference type="EMBL" id="EKJ70040.1"/>
    </source>
</evidence>
<gene>
    <name evidence="1" type="ORF">FPSE_09777</name>
</gene>
<dbReference type="HOGENOM" id="CLU_2223447_0_0_1"/>
<dbReference type="RefSeq" id="XP_009261169.1">
    <property type="nucleotide sequence ID" value="XM_009262894.1"/>
</dbReference>
<proteinExistence type="predicted"/>
<evidence type="ECO:0000313" key="2">
    <source>
        <dbReference type="Proteomes" id="UP000007978"/>
    </source>
</evidence>
<reference evidence="1 2" key="1">
    <citation type="journal article" date="2012" name="PLoS Pathog.">
        <title>Comparative pathogenomics reveals horizontally acquired novel virulence genes in fungi infecting cereal hosts.</title>
        <authorList>
            <person name="Gardiner D.M."/>
            <person name="McDonald M.C."/>
            <person name="Covarelli L."/>
            <person name="Solomon P.S."/>
            <person name="Rusu A.G."/>
            <person name="Marshall M."/>
            <person name="Kazan K."/>
            <person name="Chakraborty S."/>
            <person name="McDonald B.A."/>
            <person name="Manners J.M."/>
        </authorList>
    </citation>
    <scope>NUCLEOTIDE SEQUENCE [LARGE SCALE GENOMIC DNA]</scope>
    <source>
        <strain evidence="1 2">CS3096</strain>
    </source>
</reference>
<keyword evidence="2" id="KW-1185">Reference proteome</keyword>
<comment type="caution">
    <text evidence="1">The sequence shown here is derived from an EMBL/GenBank/DDBJ whole genome shotgun (WGS) entry which is preliminary data.</text>
</comment>
<organism evidence="1 2">
    <name type="scientific">Fusarium pseudograminearum (strain CS3096)</name>
    <name type="common">Wheat and barley crown-rot fungus</name>
    <dbReference type="NCBI Taxonomy" id="1028729"/>
    <lineage>
        <taxon>Eukaryota</taxon>
        <taxon>Fungi</taxon>
        <taxon>Dikarya</taxon>
        <taxon>Ascomycota</taxon>
        <taxon>Pezizomycotina</taxon>
        <taxon>Sordariomycetes</taxon>
        <taxon>Hypocreomycetidae</taxon>
        <taxon>Hypocreales</taxon>
        <taxon>Nectriaceae</taxon>
        <taxon>Fusarium</taxon>
    </lineage>
</organism>
<dbReference type="EMBL" id="AFNW01000317">
    <property type="protein sequence ID" value="EKJ70040.1"/>
    <property type="molecule type" value="Genomic_DNA"/>
</dbReference>
<dbReference type="Proteomes" id="UP000007978">
    <property type="component" value="Chromosome 1"/>
</dbReference>
<accession>K3VY51</accession>
<dbReference type="AlphaFoldDB" id="K3VY51"/>
<dbReference type="KEGG" id="fpu:FPSE_09777"/>
<name>K3VY51_FUSPC</name>
<sequence>MCPPAGQVGVPEQDPVDKDDNCLYIITKSSSKSESLQHATDVCKMTMCTLASHRYSRGRKLEVQWCGYTAAKATIEPFMKVWECRKASLQFTSSQTVKLVDQGRRS</sequence>
<protein>
    <submittedName>
        <fullName evidence="1">Uncharacterized protein</fullName>
    </submittedName>
</protein>